<evidence type="ECO:0000313" key="2">
    <source>
        <dbReference type="Proteomes" id="UP000195667"/>
    </source>
</evidence>
<dbReference type="OrthoDB" id="5183931at2"/>
<dbReference type="Gene3D" id="1.20.120.330">
    <property type="entry name" value="Nucleotidyltransferases domain 2"/>
    <property type="match status" value="1"/>
</dbReference>
<dbReference type="RefSeq" id="WP_087144477.1">
    <property type="nucleotide sequence ID" value="NZ_FUKI01000135.1"/>
</dbReference>
<dbReference type="Proteomes" id="UP000195667">
    <property type="component" value="Unassembled WGS sequence"/>
</dbReference>
<evidence type="ECO:0000313" key="1">
    <source>
        <dbReference type="EMBL" id="SJM94787.1"/>
    </source>
</evidence>
<protein>
    <recommendedName>
        <fullName evidence="3">HEPN domain-containing protein</fullName>
    </recommendedName>
</protein>
<proteinExistence type="predicted"/>
<gene>
    <name evidence="1" type="ORF">CRENPOLYSF1_580060</name>
</gene>
<dbReference type="EMBL" id="FUKI01000135">
    <property type="protein sequence ID" value="SJM94787.1"/>
    <property type="molecule type" value="Genomic_DNA"/>
</dbReference>
<reference evidence="2" key="1">
    <citation type="submission" date="2017-02" db="EMBL/GenBank/DDBJ databases">
        <authorList>
            <person name="Daims H."/>
        </authorList>
    </citation>
    <scope>NUCLEOTIDE SEQUENCE [LARGE SCALE GENOMIC DNA]</scope>
</reference>
<evidence type="ECO:0008006" key="3">
    <source>
        <dbReference type="Google" id="ProtNLM"/>
    </source>
</evidence>
<accession>A0A1R4HF06</accession>
<name>A0A1R4HF06_9GAMM</name>
<dbReference type="AlphaFoldDB" id="A0A1R4HF06"/>
<organism evidence="1 2">
    <name type="scientific">Crenothrix polyspora</name>
    <dbReference type="NCBI Taxonomy" id="360316"/>
    <lineage>
        <taxon>Bacteria</taxon>
        <taxon>Pseudomonadati</taxon>
        <taxon>Pseudomonadota</taxon>
        <taxon>Gammaproteobacteria</taxon>
        <taxon>Methylococcales</taxon>
        <taxon>Crenotrichaceae</taxon>
        <taxon>Crenothrix</taxon>
    </lineage>
</organism>
<keyword evidence="2" id="KW-1185">Reference proteome</keyword>
<sequence length="138" mass="15822">MNKNELEHLAAIRIKEAEILLATDCYQGAYYLAGYALECTLKACIAKHVKEFDFPNKQLANDSYTHNLNKLLITAGLKQKLTEQENLSSDVKLNWAVVNRWSEESRYECTIGEQEAYDLFNAITDNESGILPWLKNYL</sequence>